<dbReference type="AlphaFoldDB" id="A0A855A2V7"/>
<keyword evidence="2" id="KW-1185">Reference proteome</keyword>
<reference evidence="1 2" key="1">
    <citation type="submission" date="2017-07" db="EMBL/GenBank/DDBJ databases">
        <title>Prevalence of linear plasmids in Cutibacterium (Propionibacterium) acnes isolates obtained from prostatic tissue.</title>
        <authorList>
            <person name="Davidsson S."/>
            <person name="Carlsson J."/>
            <person name="Molling P."/>
            <person name="Andren O."/>
            <person name="Andersson S.-O."/>
            <person name="Brzuszkiewicz E."/>
            <person name="Poehlein A."/>
            <person name="Al-Zeer M."/>
            <person name="Brinkmann V."/>
            <person name="Scavenius C."/>
            <person name="Nazipi S."/>
            <person name="Soderquist B."/>
            <person name="Bruggemann H."/>
        </authorList>
    </citation>
    <scope>NUCLEOTIDE SEQUENCE [LARGE SCALE GENOMIC DNA]</scope>
    <source>
        <strain evidence="1 2">DSM 753</strain>
    </source>
</reference>
<accession>A0A855A2V7</accession>
<comment type="caution">
    <text evidence="1">The sequence shown here is derived from an EMBL/GenBank/DDBJ whole genome shotgun (WGS) entry which is preliminary data.</text>
</comment>
<gene>
    <name evidence="1" type="ORF">CH238_09770</name>
</gene>
<name>A0A855A2V7_9FIRM</name>
<evidence type="ECO:0000313" key="2">
    <source>
        <dbReference type="Proteomes" id="UP000220611"/>
    </source>
</evidence>
<sequence length="94" mass="10499">MHDMNTFEKLEQLSALAKKSEKLRQRLLETQASKDPLDSFCRQAREAGVDLSIGELFAVGQEYSDNQCKSTNGGNPTPYDSFNDAYETFLASIS</sequence>
<dbReference type="EMBL" id="NOXF01000007">
    <property type="protein sequence ID" value="PEQ24165.1"/>
    <property type="molecule type" value="Genomic_DNA"/>
</dbReference>
<evidence type="ECO:0000313" key="1">
    <source>
        <dbReference type="EMBL" id="PEQ24165.1"/>
    </source>
</evidence>
<evidence type="ECO:0008006" key="3">
    <source>
        <dbReference type="Google" id="ProtNLM"/>
    </source>
</evidence>
<organism evidence="1 2">
    <name type="scientific">[Clostridium] leptum DSM 753</name>
    <dbReference type="NCBI Taxonomy" id="428125"/>
    <lineage>
        <taxon>Bacteria</taxon>
        <taxon>Bacillati</taxon>
        <taxon>Bacillota</taxon>
        <taxon>Clostridia</taxon>
        <taxon>Eubacteriales</taxon>
        <taxon>Oscillospiraceae</taxon>
        <taxon>Oscillospiraceae incertae sedis</taxon>
    </lineage>
</organism>
<dbReference type="OrthoDB" id="1771041at2"/>
<proteinExistence type="predicted"/>
<dbReference type="Proteomes" id="UP000220611">
    <property type="component" value="Unassembled WGS sequence"/>
</dbReference>
<protein>
    <recommendedName>
        <fullName evidence="3">Nif11 domain-containing protein</fullName>
    </recommendedName>
</protein>